<dbReference type="EMBL" id="FPBX01000053">
    <property type="protein sequence ID" value="SFU97280.1"/>
    <property type="molecule type" value="Genomic_DNA"/>
</dbReference>
<gene>
    <name evidence="1" type="ORF">SAMN04489707_10538</name>
</gene>
<sequence>MTIDWINFTPWVSFSEDDRTKHQKSIALCR</sequence>
<reference evidence="1 2" key="1">
    <citation type="submission" date="2016-10" db="EMBL/GenBank/DDBJ databases">
        <authorList>
            <person name="de Groot N.N."/>
        </authorList>
    </citation>
    <scope>NUCLEOTIDE SEQUENCE [LARGE SCALE GENOMIC DNA]</scope>
    <source>
        <strain evidence="1 2">R-24608</strain>
    </source>
</reference>
<dbReference type="Proteomes" id="UP000183656">
    <property type="component" value="Unassembled WGS sequence"/>
</dbReference>
<evidence type="ECO:0000313" key="2">
    <source>
        <dbReference type="Proteomes" id="UP000183656"/>
    </source>
</evidence>
<dbReference type="STRING" id="343013.SAMN04489707_10538"/>
<dbReference type="AlphaFoldDB" id="A0A1I7KIM1"/>
<organism evidence="1 2">
    <name type="scientific">Paenacidovorax caeni</name>
    <dbReference type="NCBI Taxonomy" id="343013"/>
    <lineage>
        <taxon>Bacteria</taxon>
        <taxon>Pseudomonadati</taxon>
        <taxon>Pseudomonadota</taxon>
        <taxon>Betaproteobacteria</taxon>
        <taxon>Burkholderiales</taxon>
        <taxon>Comamonadaceae</taxon>
        <taxon>Paenacidovorax</taxon>
    </lineage>
</organism>
<keyword evidence="2" id="KW-1185">Reference proteome</keyword>
<evidence type="ECO:0000313" key="1">
    <source>
        <dbReference type="EMBL" id="SFU97280.1"/>
    </source>
</evidence>
<name>A0A1I7KIM1_9BURK</name>
<accession>A0A1I7KIM1</accession>
<proteinExistence type="predicted"/>
<protein>
    <submittedName>
        <fullName evidence="1">Uncharacterized protein</fullName>
    </submittedName>
</protein>